<dbReference type="Pfam" id="PF04055">
    <property type="entry name" value="Radical_SAM"/>
    <property type="match status" value="1"/>
</dbReference>
<feature type="domain" description="Radical SAM core" evidence="9">
    <location>
        <begin position="63"/>
        <end position="286"/>
    </location>
</feature>
<evidence type="ECO:0000256" key="1">
    <source>
        <dbReference type="ARBA" id="ARBA00001966"/>
    </source>
</evidence>
<keyword evidence="8" id="KW-0411">Iron-sulfur</keyword>
<keyword evidence="3" id="KW-0004">4Fe-4S</keyword>
<dbReference type="GO" id="GO:0051539">
    <property type="term" value="F:4 iron, 4 sulfur cluster binding"/>
    <property type="evidence" value="ECO:0007669"/>
    <property type="project" value="UniProtKB-KW"/>
</dbReference>
<keyword evidence="6" id="KW-0560">Oxidoreductase</keyword>
<dbReference type="Proteomes" id="UP000256970">
    <property type="component" value="Unassembled WGS sequence"/>
</dbReference>
<organism evidence="10 11">
    <name type="scientific">Tetradesmus obliquus</name>
    <name type="common">Green alga</name>
    <name type="synonym">Acutodesmus obliquus</name>
    <dbReference type="NCBI Taxonomy" id="3088"/>
    <lineage>
        <taxon>Eukaryota</taxon>
        <taxon>Viridiplantae</taxon>
        <taxon>Chlorophyta</taxon>
        <taxon>core chlorophytes</taxon>
        <taxon>Chlorophyceae</taxon>
        <taxon>CS clade</taxon>
        <taxon>Sphaeropleales</taxon>
        <taxon>Scenedesmaceae</taxon>
        <taxon>Tetradesmus</taxon>
    </lineage>
</organism>
<dbReference type="PANTHER" id="PTHR30352">
    <property type="entry name" value="PYRUVATE FORMATE-LYASE-ACTIVATING ENZYME"/>
    <property type="match status" value="1"/>
</dbReference>
<dbReference type="EMBL" id="FNXT01001221">
    <property type="protein sequence ID" value="SZX74759.1"/>
    <property type="molecule type" value="Genomic_DNA"/>
</dbReference>
<dbReference type="InterPro" id="IPR001989">
    <property type="entry name" value="Radical_activat_CS"/>
</dbReference>
<dbReference type="SFLD" id="SFLDS00029">
    <property type="entry name" value="Radical_SAM"/>
    <property type="match status" value="1"/>
</dbReference>
<gene>
    <name evidence="10" type="ORF">BQ4739_LOCUS15077</name>
</gene>
<dbReference type="NCBIfam" id="TIGR02493">
    <property type="entry name" value="PFLA"/>
    <property type="match status" value="1"/>
</dbReference>
<keyword evidence="11" id="KW-1185">Reference proteome</keyword>
<name>A0A383WCF0_TETOB</name>
<dbReference type="InterPro" id="IPR012838">
    <property type="entry name" value="PFL1_activating"/>
</dbReference>
<dbReference type="CDD" id="cd01335">
    <property type="entry name" value="Radical_SAM"/>
    <property type="match status" value="1"/>
</dbReference>
<dbReference type="SUPFAM" id="SSF102114">
    <property type="entry name" value="Radical SAM enzymes"/>
    <property type="match status" value="1"/>
</dbReference>
<dbReference type="SFLD" id="SFLDG01066">
    <property type="entry name" value="organic_radical-activating_enz"/>
    <property type="match status" value="1"/>
</dbReference>
<keyword evidence="7" id="KW-0408">Iron</keyword>
<evidence type="ECO:0000259" key="9">
    <source>
        <dbReference type="PROSITE" id="PS51918"/>
    </source>
</evidence>
<evidence type="ECO:0000256" key="4">
    <source>
        <dbReference type="ARBA" id="ARBA00022691"/>
    </source>
</evidence>
<dbReference type="InterPro" id="IPR058240">
    <property type="entry name" value="rSAM_sf"/>
</dbReference>
<keyword evidence="5" id="KW-0479">Metal-binding</keyword>
<evidence type="ECO:0000256" key="2">
    <source>
        <dbReference type="ARBA" id="ARBA00009777"/>
    </source>
</evidence>
<evidence type="ECO:0000256" key="8">
    <source>
        <dbReference type="ARBA" id="ARBA00023014"/>
    </source>
</evidence>
<evidence type="ECO:0000256" key="3">
    <source>
        <dbReference type="ARBA" id="ARBA00022485"/>
    </source>
</evidence>
<evidence type="ECO:0000256" key="5">
    <source>
        <dbReference type="ARBA" id="ARBA00022723"/>
    </source>
</evidence>
<comment type="similarity">
    <text evidence="2">Belongs to the organic radical-activating enzymes family.</text>
</comment>
<evidence type="ECO:0000256" key="6">
    <source>
        <dbReference type="ARBA" id="ARBA00023002"/>
    </source>
</evidence>
<dbReference type="PANTHER" id="PTHR30352:SF5">
    <property type="entry name" value="PYRUVATE FORMATE-LYASE 1-ACTIVATING ENZYME"/>
    <property type="match status" value="1"/>
</dbReference>
<dbReference type="Gene3D" id="3.20.20.70">
    <property type="entry name" value="Aldolase class I"/>
    <property type="match status" value="1"/>
</dbReference>
<proteinExistence type="inferred from homology"/>
<sequence>MLARGWCAVPAAAAVLQHGLRYLAAHAAVQDPFQQHQQPHSHDIVPILEVKGRIHSTESFSTIDGPGVRFLVFTQGCGMRCLFCSNPDTWTISGGEMVSSKEIAAQIRSVAPYLKPQGGGVTCSGGEPLLQPDFVSAIFQEAHAMGLTTCLDTTGQGSKHHHWDKVLPVTDMVLFCIKSLDPQRYTDLTGLKQQGALRFAAELKAQGIPFWLRYVLMPGMTDAPADIDKLTEFALQQPSLQGIELLPYHQLGVNKWHALGIKYPLEKMQPPPLADTLAVVDRLEAAGVNVICDAKRLRREAAAKEAAASAAAASANAAKEASG</sequence>
<dbReference type="GO" id="GO:0043365">
    <property type="term" value="F:[formate-C-acetyltransferase]-activating enzyme activity"/>
    <property type="evidence" value="ECO:0007669"/>
    <property type="project" value="InterPro"/>
</dbReference>
<protein>
    <recommendedName>
        <fullName evidence="9">Radical SAM core domain-containing protein</fullName>
    </recommendedName>
</protein>
<dbReference type="InterPro" id="IPR007197">
    <property type="entry name" value="rSAM"/>
</dbReference>
<evidence type="ECO:0000256" key="7">
    <source>
        <dbReference type="ARBA" id="ARBA00023004"/>
    </source>
</evidence>
<dbReference type="InterPro" id="IPR034457">
    <property type="entry name" value="Organic_radical-activating"/>
</dbReference>
<dbReference type="STRING" id="3088.A0A383WCF0"/>
<accession>A0A383WCF0</accession>
<evidence type="ECO:0000313" key="10">
    <source>
        <dbReference type="EMBL" id="SZX74759.1"/>
    </source>
</evidence>
<reference evidence="10 11" key="1">
    <citation type="submission" date="2016-10" db="EMBL/GenBank/DDBJ databases">
        <authorList>
            <person name="Cai Z."/>
        </authorList>
    </citation>
    <scope>NUCLEOTIDE SEQUENCE [LARGE SCALE GENOMIC DNA]</scope>
</reference>
<dbReference type="PROSITE" id="PS51918">
    <property type="entry name" value="RADICAL_SAM"/>
    <property type="match status" value="1"/>
</dbReference>
<dbReference type="InterPro" id="IPR013785">
    <property type="entry name" value="Aldolase_TIM"/>
</dbReference>
<comment type="cofactor">
    <cofactor evidence="1">
        <name>[4Fe-4S] cluster</name>
        <dbReference type="ChEBI" id="CHEBI:49883"/>
    </cofactor>
</comment>
<dbReference type="PROSITE" id="PS01087">
    <property type="entry name" value="RADICAL_ACTIVATING"/>
    <property type="match status" value="1"/>
</dbReference>
<dbReference type="GO" id="GO:0046872">
    <property type="term" value="F:metal ion binding"/>
    <property type="evidence" value="ECO:0007669"/>
    <property type="project" value="UniProtKB-KW"/>
</dbReference>
<keyword evidence="4" id="KW-0949">S-adenosyl-L-methionine</keyword>
<dbReference type="AlphaFoldDB" id="A0A383WCF0"/>
<evidence type="ECO:0000313" key="11">
    <source>
        <dbReference type="Proteomes" id="UP000256970"/>
    </source>
</evidence>